<evidence type="ECO:0000313" key="2">
    <source>
        <dbReference type="Proteomes" id="UP000005096"/>
    </source>
</evidence>
<dbReference type="InterPro" id="IPR043472">
    <property type="entry name" value="Macro_dom-like"/>
</dbReference>
<keyword evidence="2" id="KW-1185">Reference proteome</keyword>
<dbReference type="RefSeq" id="WP_006299781.1">
    <property type="nucleotide sequence ID" value="NZ_CM001022.1"/>
</dbReference>
<organism evidence="1 2">
    <name type="scientific">Aminomonas paucivorans DSM 12260</name>
    <dbReference type="NCBI Taxonomy" id="584708"/>
    <lineage>
        <taxon>Bacteria</taxon>
        <taxon>Thermotogati</taxon>
        <taxon>Synergistota</taxon>
        <taxon>Synergistia</taxon>
        <taxon>Synergistales</taxon>
        <taxon>Synergistaceae</taxon>
        <taxon>Aminomonas</taxon>
    </lineage>
</organism>
<protein>
    <recommendedName>
        <fullName evidence="3">Macro domain-containing protein</fullName>
    </recommendedName>
</protein>
<dbReference type="OrthoDB" id="9780211at2"/>
<dbReference type="EMBL" id="CM001022">
    <property type="protein sequence ID" value="EFQ22637.1"/>
    <property type="molecule type" value="Genomic_DNA"/>
</dbReference>
<dbReference type="HOGENOM" id="CLU_1472293_0_0_0"/>
<accession>E3CXP4</accession>
<dbReference type="Proteomes" id="UP000005096">
    <property type="component" value="Chromosome"/>
</dbReference>
<dbReference type="PaxDb" id="584708-Apau_0201"/>
<reference evidence="1 2" key="1">
    <citation type="journal article" date="2010" name="Stand. Genomic Sci.">
        <title>Non-contiguous finished genome sequence of Aminomonas paucivorans type strain (GLU-3).</title>
        <authorList>
            <person name="Pitluck S."/>
            <person name="Yasawong M."/>
            <person name="Held B."/>
            <person name="Lapidus A."/>
            <person name="Nolan M."/>
            <person name="Copeland A."/>
            <person name="Lucas S."/>
            <person name="Del Rio T.G."/>
            <person name="Tice H."/>
            <person name="Cheng J.F."/>
            <person name="Chertkov O."/>
            <person name="Goodwin L."/>
            <person name="Tapia R."/>
            <person name="Han C."/>
            <person name="Liolios K."/>
            <person name="Ivanova N."/>
            <person name="Mavromatis K."/>
            <person name="Ovchinnikova G."/>
            <person name="Pati A."/>
            <person name="Chen A."/>
            <person name="Palaniappan K."/>
            <person name="Land M."/>
            <person name="Hauser L."/>
            <person name="Chang Y.J."/>
            <person name="Jeffries C.D."/>
            <person name="Pukall R."/>
            <person name="Spring S."/>
            <person name="Rohde M."/>
            <person name="Sikorski J."/>
            <person name="Goker M."/>
            <person name="Woyke T."/>
            <person name="Bristow J."/>
            <person name="Eisen J.A."/>
            <person name="Markowitz V."/>
            <person name="Hugenholtz P."/>
            <person name="Kyrpides N.C."/>
            <person name="Klenk H.P."/>
        </authorList>
    </citation>
    <scope>NUCLEOTIDE SEQUENCE [LARGE SCALE GENOMIC DNA]</scope>
    <source>
        <strain evidence="1 2">DSM 12260</strain>
    </source>
</reference>
<evidence type="ECO:0008006" key="3">
    <source>
        <dbReference type="Google" id="ProtNLM"/>
    </source>
</evidence>
<sequence>MKIEQRDIVELWQQGETVCVTVSLVFQRKDGSGVMDRGNALAMARTCPDLPQKLGQCIQKGRGEVAFLAPRIIAFFTKPKTCSFELTLPDVVHLYSWDSEVPGNHCRADPVMVARSARQLLKLLDREKLERVYLPVPGVGDGGLEADDIAEALEVLDRDPRVVLVSIRPIPGMETVQAEKTPA</sequence>
<proteinExistence type="predicted"/>
<name>E3CXP4_9BACT</name>
<dbReference type="AlphaFoldDB" id="E3CXP4"/>
<dbReference type="Gene3D" id="3.40.220.10">
    <property type="entry name" value="Leucine Aminopeptidase, subunit E, domain 1"/>
    <property type="match status" value="1"/>
</dbReference>
<evidence type="ECO:0000313" key="1">
    <source>
        <dbReference type="EMBL" id="EFQ22637.1"/>
    </source>
</evidence>
<gene>
    <name evidence="1" type="ORF">Apau_0201</name>
</gene>